<dbReference type="AlphaFoldDB" id="G7WBM7"/>
<protein>
    <submittedName>
        <fullName evidence="7">RNA polymerase sigma factor, sigma-70 family</fullName>
    </submittedName>
</protein>
<evidence type="ECO:0000259" key="6">
    <source>
        <dbReference type="Pfam" id="PF08281"/>
    </source>
</evidence>
<dbReference type="InterPro" id="IPR036388">
    <property type="entry name" value="WH-like_DNA-bd_sf"/>
</dbReference>
<keyword evidence="2" id="KW-0731">Sigma factor</keyword>
<dbReference type="NCBIfam" id="TIGR02937">
    <property type="entry name" value="sigma70-ECF"/>
    <property type="match status" value="1"/>
</dbReference>
<dbReference type="eggNOG" id="COG1595">
    <property type="taxonomic scope" value="Bacteria"/>
</dbReference>
<dbReference type="STRING" id="768706.Desor_3283"/>
<dbReference type="Gene3D" id="1.10.10.10">
    <property type="entry name" value="Winged helix-like DNA-binding domain superfamily/Winged helix DNA-binding domain"/>
    <property type="match status" value="1"/>
</dbReference>
<dbReference type="RefSeq" id="WP_014185593.1">
    <property type="nucleotide sequence ID" value="NC_016584.1"/>
</dbReference>
<dbReference type="InterPro" id="IPR013324">
    <property type="entry name" value="RNA_pol_sigma_r3/r4-like"/>
</dbReference>
<dbReference type="Pfam" id="PF04542">
    <property type="entry name" value="Sigma70_r2"/>
    <property type="match status" value="1"/>
</dbReference>
<dbReference type="KEGG" id="dor:Desor_3283"/>
<sequence>MTSNISTLDVKETTLLEAARSGNKRALNEIIQYYEPEVRMIASKYFLPRADFDDLIQEGRIAIYRAIISYDEDSGIPFLHFLRMVIKRKLIDSLRKYTRQKHTNLNEAYSLNNVVSDSEDTSFLELLPNVEDPASTVIANDEICSMIQDLNKNLSNLERLVFEHYFIHGFKQREVSEHLGLHPKSLDNAIQRIRHKTALYRSRKAVG</sequence>
<keyword evidence="1" id="KW-0805">Transcription regulation</keyword>
<dbReference type="PANTHER" id="PTHR30385">
    <property type="entry name" value="SIGMA FACTOR F FLAGELLAR"/>
    <property type="match status" value="1"/>
</dbReference>
<dbReference type="Gene3D" id="1.10.1740.10">
    <property type="match status" value="1"/>
</dbReference>
<dbReference type="InterPro" id="IPR016371">
    <property type="entry name" value="RNA_pol_sigma-H_factor"/>
</dbReference>
<keyword evidence="3" id="KW-0238">DNA-binding</keyword>
<evidence type="ECO:0000256" key="4">
    <source>
        <dbReference type="ARBA" id="ARBA00023163"/>
    </source>
</evidence>
<organism evidence="7 8">
    <name type="scientific">Desulfosporosinus orientis (strain ATCC 19365 / DSM 765 / NCIMB 8382 / VKM B-1628 / Singapore I)</name>
    <name type="common">Desulfotomaculum orientis</name>
    <dbReference type="NCBI Taxonomy" id="768706"/>
    <lineage>
        <taxon>Bacteria</taxon>
        <taxon>Bacillati</taxon>
        <taxon>Bacillota</taxon>
        <taxon>Clostridia</taxon>
        <taxon>Eubacteriales</taxon>
        <taxon>Desulfitobacteriaceae</taxon>
        <taxon>Desulfosporosinus</taxon>
    </lineage>
</organism>
<evidence type="ECO:0000256" key="1">
    <source>
        <dbReference type="ARBA" id="ARBA00023015"/>
    </source>
</evidence>
<dbReference type="GO" id="GO:0006352">
    <property type="term" value="P:DNA-templated transcription initiation"/>
    <property type="evidence" value="ECO:0007669"/>
    <property type="project" value="InterPro"/>
</dbReference>
<keyword evidence="4" id="KW-0804">Transcription</keyword>
<reference evidence="7 8" key="2">
    <citation type="journal article" date="2012" name="J. Bacteriol.">
        <title>Complete genome sequences of Desulfosporosinus orientis DSM765T, Desulfosporosinus youngiae DSM17734T, Desulfosporosinus meridiei DSM13257T, and Desulfosporosinus acidiphilus DSM22704T.</title>
        <authorList>
            <person name="Pester M."/>
            <person name="Brambilla E."/>
            <person name="Alazard D."/>
            <person name="Rattei T."/>
            <person name="Weinmaier T."/>
            <person name="Han J."/>
            <person name="Lucas S."/>
            <person name="Lapidus A."/>
            <person name="Cheng J.F."/>
            <person name="Goodwin L."/>
            <person name="Pitluck S."/>
            <person name="Peters L."/>
            <person name="Ovchinnikova G."/>
            <person name="Teshima H."/>
            <person name="Detter J.C."/>
            <person name="Han C.S."/>
            <person name="Tapia R."/>
            <person name="Land M.L."/>
            <person name="Hauser L."/>
            <person name="Kyrpides N.C."/>
            <person name="Ivanova N.N."/>
            <person name="Pagani I."/>
            <person name="Huntmann M."/>
            <person name="Wei C.L."/>
            <person name="Davenport K.W."/>
            <person name="Daligault H."/>
            <person name="Chain P.S."/>
            <person name="Chen A."/>
            <person name="Mavromatis K."/>
            <person name="Markowitz V."/>
            <person name="Szeto E."/>
            <person name="Mikhailova N."/>
            <person name="Pati A."/>
            <person name="Wagner M."/>
            <person name="Woyke T."/>
            <person name="Ollivier B."/>
            <person name="Klenk H.P."/>
            <person name="Spring S."/>
            <person name="Loy A."/>
        </authorList>
    </citation>
    <scope>NUCLEOTIDE SEQUENCE [LARGE SCALE GENOMIC DNA]</scope>
    <source>
        <strain evidence="8">ATCC 19365 / DSM 765 / NCIMB 8382 / VKM B-1628</strain>
    </source>
</reference>
<accession>G7WBM7</accession>
<feature type="domain" description="RNA polymerase sigma-70 region 2" evidence="5">
    <location>
        <begin position="31"/>
        <end position="99"/>
    </location>
</feature>
<dbReference type="OrthoDB" id="9783788at2"/>
<dbReference type="PATRIC" id="fig|768706.3.peg.3309"/>
<dbReference type="PANTHER" id="PTHR30385:SF1">
    <property type="entry name" value="RNA POLYMERASE SIGMA-H FACTOR"/>
    <property type="match status" value="1"/>
</dbReference>
<evidence type="ECO:0000259" key="5">
    <source>
        <dbReference type="Pfam" id="PF04542"/>
    </source>
</evidence>
<dbReference type="PIRSF" id="PIRSF002939">
    <property type="entry name" value="RNA_polymerase_sigma-H_factor"/>
    <property type="match status" value="1"/>
</dbReference>
<dbReference type="HOGENOM" id="CLU_090333_0_1_9"/>
<name>G7WBM7_DESOD</name>
<keyword evidence="8" id="KW-1185">Reference proteome</keyword>
<dbReference type="InterPro" id="IPR007627">
    <property type="entry name" value="RNA_pol_sigma70_r2"/>
</dbReference>
<proteinExistence type="predicted"/>
<evidence type="ECO:0000313" key="7">
    <source>
        <dbReference type="EMBL" id="AET68785.1"/>
    </source>
</evidence>
<dbReference type="Proteomes" id="UP000006346">
    <property type="component" value="Chromosome"/>
</dbReference>
<dbReference type="InterPro" id="IPR013325">
    <property type="entry name" value="RNA_pol_sigma_r2"/>
</dbReference>
<gene>
    <name evidence="7" type="ordered locus">Desor_3283</name>
</gene>
<dbReference type="InterPro" id="IPR014284">
    <property type="entry name" value="RNA_pol_sigma-70_dom"/>
</dbReference>
<reference evidence="8" key="1">
    <citation type="submission" date="2011-11" db="EMBL/GenBank/DDBJ databases">
        <title>Complete sequence of Desulfosporosinus orientis DSM 765.</title>
        <authorList>
            <person name="Lucas S."/>
            <person name="Han J."/>
            <person name="Lapidus A."/>
            <person name="Cheng J.-F."/>
            <person name="Goodwin L."/>
            <person name="Pitluck S."/>
            <person name="Peters L."/>
            <person name="Ovchinnikova G."/>
            <person name="Teshima H."/>
            <person name="Detter J.C."/>
            <person name="Han C."/>
            <person name="Tapia R."/>
            <person name="Land M."/>
            <person name="Hauser L."/>
            <person name="Kyrpides N."/>
            <person name="Ivanova N."/>
            <person name="Pagani I."/>
            <person name="Pester M."/>
            <person name="Spring S."/>
            <person name="Ollivier B."/>
            <person name="Rattei T."/>
            <person name="Klenk H.-P."/>
            <person name="Wagner M."/>
            <person name="Loy A."/>
            <person name="Woyke T."/>
        </authorList>
    </citation>
    <scope>NUCLEOTIDE SEQUENCE [LARGE SCALE GENOMIC DNA]</scope>
    <source>
        <strain evidence="8">ATCC 19365 / DSM 765 / NCIMB 8382 / VKM B-1628</strain>
    </source>
</reference>
<dbReference type="SUPFAM" id="SSF88659">
    <property type="entry name" value="Sigma3 and sigma4 domains of RNA polymerase sigma factors"/>
    <property type="match status" value="1"/>
</dbReference>
<dbReference type="InterPro" id="IPR013249">
    <property type="entry name" value="RNA_pol_sigma70_r4_t2"/>
</dbReference>
<dbReference type="GO" id="GO:0016987">
    <property type="term" value="F:sigma factor activity"/>
    <property type="evidence" value="ECO:0007669"/>
    <property type="project" value="UniProtKB-KW"/>
</dbReference>
<evidence type="ECO:0000256" key="3">
    <source>
        <dbReference type="ARBA" id="ARBA00023125"/>
    </source>
</evidence>
<dbReference type="Pfam" id="PF08281">
    <property type="entry name" value="Sigma70_r4_2"/>
    <property type="match status" value="1"/>
</dbReference>
<dbReference type="SUPFAM" id="SSF88946">
    <property type="entry name" value="Sigma2 domain of RNA polymerase sigma factors"/>
    <property type="match status" value="1"/>
</dbReference>
<dbReference type="EMBL" id="CP003108">
    <property type="protein sequence ID" value="AET68785.1"/>
    <property type="molecule type" value="Genomic_DNA"/>
</dbReference>
<feature type="domain" description="RNA polymerase sigma factor 70 region 4 type 2" evidence="6">
    <location>
        <begin position="152"/>
        <end position="194"/>
    </location>
</feature>
<dbReference type="GO" id="GO:0003677">
    <property type="term" value="F:DNA binding"/>
    <property type="evidence" value="ECO:0007669"/>
    <property type="project" value="UniProtKB-KW"/>
</dbReference>
<evidence type="ECO:0000256" key="2">
    <source>
        <dbReference type="ARBA" id="ARBA00023082"/>
    </source>
</evidence>
<evidence type="ECO:0000313" key="8">
    <source>
        <dbReference type="Proteomes" id="UP000006346"/>
    </source>
</evidence>